<dbReference type="PATRIC" id="fig|52.7.peg.7253"/>
<protein>
    <recommendedName>
        <fullName evidence="5">Peptidase S9 prolyl oligopeptidase catalytic domain-containing protein</fullName>
    </recommendedName>
</protein>
<evidence type="ECO:0000256" key="1">
    <source>
        <dbReference type="SAM" id="MobiDB-lite"/>
    </source>
</evidence>
<dbReference type="KEGG" id="ccro:CMC5_066000"/>
<keyword evidence="4" id="KW-1185">Reference proteome</keyword>
<sequence length="478" mass="50437">MLAAPSSRGSARAFSAAAFSAWSAIALSTCSLGIGCAEPRTPQPPGSPGEGGAESWSFETIETRTETVLEEERTIELIRSHRPDGGRTYLLYIHPKTVGAPLVVMNQPYAGIDWTGEEVDARWAALGNGLHPDADAPDYDGDDVIAYEAQPVEVAARSSALHLLNGFAVVHAYGRFYAGGSLEDDILDASAPYHFALSRKDDVDVRRMASFGGSWGGMMALFGASRAPAGVTILSVTPLSPPSDFADVWTWARVRGPAEYPEPARIEAFYSTYLRRVLAATGGAAPSEDPAAWARYQQPAICEGLRALDGGTRVLVPHDEWDVLIPFGATPALVAACPELVHGLYWPRQGTIDYTTAGFDHGAFMNEPGYPSALTLTDLDIALALTRDDQPAVTIAAPEAVASFLQVLRAEQQAGGDVSFATEPLRKLCHPRAAYLGPDGSNGTGASLLSTVLNTVYGTSTTAADVCATLASGLPTPG</sequence>
<gene>
    <name evidence="3" type="ORF">CMC5_066000</name>
</gene>
<name>A0A0K1END7_CHOCO</name>
<keyword evidence="2" id="KW-0732">Signal</keyword>
<dbReference type="EMBL" id="CP012159">
    <property type="protein sequence ID" value="AKT42374.1"/>
    <property type="molecule type" value="Genomic_DNA"/>
</dbReference>
<dbReference type="SUPFAM" id="SSF53474">
    <property type="entry name" value="alpha/beta-Hydrolases"/>
    <property type="match status" value="1"/>
</dbReference>
<proteinExistence type="predicted"/>
<dbReference type="InterPro" id="IPR029058">
    <property type="entry name" value="AB_hydrolase_fold"/>
</dbReference>
<reference evidence="3 4" key="1">
    <citation type="submission" date="2015-07" db="EMBL/GenBank/DDBJ databases">
        <title>Genome analysis of myxobacterium Chondromyces crocatus Cm c5 reveals a high potential for natural compound synthesis and the genetic basis for the loss of fruiting body formation.</title>
        <authorList>
            <person name="Zaburannyi N."/>
            <person name="Bunk B."/>
            <person name="Maier J."/>
            <person name="Overmann J."/>
            <person name="Mueller R."/>
        </authorList>
    </citation>
    <scope>NUCLEOTIDE SEQUENCE [LARGE SCALE GENOMIC DNA]</scope>
    <source>
        <strain evidence="3 4">Cm c5</strain>
    </source>
</reference>
<dbReference type="AlphaFoldDB" id="A0A0K1END7"/>
<organism evidence="3 4">
    <name type="scientific">Chondromyces crocatus</name>
    <dbReference type="NCBI Taxonomy" id="52"/>
    <lineage>
        <taxon>Bacteria</taxon>
        <taxon>Pseudomonadati</taxon>
        <taxon>Myxococcota</taxon>
        <taxon>Polyangia</taxon>
        <taxon>Polyangiales</taxon>
        <taxon>Polyangiaceae</taxon>
        <taxon>Chondromyces</taxon>
    </lineage>
</organism>
<accession>A0A0K1END7</accession>
<dbReference type="Gene3D" id="3.40.50.1820">
    <property type="entry name" value="alpha/beta hydrolase"/>
    <property type="match status" value="1"/>
</dbReference>
<evidence type="ECO:0000313" key="3">
    <source>
        <dbReference type="EMBL" id="AKT42374.1"/>
    </source>
</evidence>
<evidence type="ECO:0008006" key="5">
    <source>
        <dbReference type="Google" id="ProtNLM"/>
    </source>
</evidence>
<feature type="chain" id="PRO_5005459711" description="Peptidase S9 prolyl oligopeptidase catalytic domain-containing protein" evidence="2">
    <location>
        <begin position="27"/>
        <end position="478"/>
    </location>
</feature>
<feature type="region of interest" description="Disordered" evidence="1">
    <location>
        <begin position="38"/>
        <end position="57"/>
    </location>
</feature>
<dbReference type="Proteomes" id="UP000067626">
    <property type="component" value="Chromosome"/>
</dbReference>
<feature type="signal peptide" evidence="2">
    <location>
        <begin position="1"/>
        <end position="26"/>
    </location>
</feature>
<dbReference type="OrthoDB" id="5379857at2"/>
<evidence type="ECO:0000313" key="4">
    <source>
        <dbReference type="Proteomes" id="UP000067626"/>
    </source>
</evidence>
<evidence type="ECO:0000256" key="2">
    <source>
        <dbReference type="SAM" id="SignalP"/>
    </source>
</evidence>
<dbReference type="RefSeq" id="WP_050434017.1">
    <property type="nucleotide sequence ID" value="NZ_CP012159.1"/>
</dbReference>